<feature type="domain" description="Chitin-binding type-3" evidence="2">
    <location>
        <begin position="36"/>
        <end position="77"/>
    </location>
</feature>
<keyword evidence="1" id="KW-0378">Hydrolase</keyword>
<dbReference type="EMBL" id="BK016197">
    <property type="protein sequence ID" value="DAG01689.1"/>
    <property type="molecule type" value="Genomic_DNA"/>
</dbReference>
<proteinExistence type="predicted"/>
<dbReference type="Gene3D" id="2.10.10.20">
    <property type="entry name" value="Carbohydrate-binding module superfamily 5/12"/>
    <property type="match status" value="2"/>
</dbReference>
<dbReference type="GO" id="GO:0030246">
    <property type="term" value="F:carbohydrate binding"/>
    <property type="evidence" value="ECO:0007669"/>
    <property type="project" value="InterPro"/>
</dbReference>
<evidence type="ECO:0000313" key="3">
    <source>
        <dbReference type="EMBL" id="DAG01689.1"/>
    </source>
</evidence>
<name>A0A8S5V4K9_9CAUD</name>
<protein>
    <submittedName>
        <fullName evidence="3">ChiA1-BD-binding domain protein</fullName>
    </submittedName>
</protein>
<organism evidence="3">
    <name type="scientific">Siphoviridae sp. ctSMg55</name>
    <dbReference type="NCBI Taxonomy" id="2825509"/>
    <lineage>
        <taxon>Viruses</taxon>
        <taxon>Duplodnaviria</taxon>
        <taxon>Heunggongvirae</taxon>
        <taxon>Uroviricota</taxon>
        <taxon>Caudoviricetes</taxon>
    </lineage>
</organism>
<dbReference type="GO" id="GO:0005576">
    <property type="term" value="C:extracellular region"/>
    <property type="evidence" value="ECO:0007669"/>
    <property type="project" value="InterPro"/>
</dbReference>
<dbReference type="GO" id="GO:0005975">
    <property type="term" value="P:carbohydrate metabolic process"/>
    <property type="evidence" value="ECO:0007669"/>
    <property type="project" value="InterPro"/>
</dbReference>
<dbReference type="InterPro" id="IPR003610">
    <property type="entry name" value="CBM5/12"/>
</dbReference>
<dbReference type="InterPro" id="IPR036573">
    <property type="entry name" value="CBM_sf_5/12"/>
</dbReference>
<dbReference type="Pfam" id="PF02839">
    <property type="entry name" value="CBM_5_12"/>
    <property type="match status" value="1"/>
</dbReference>
<evidence type="ECO:0000259" key="2">
    <source>
        <dbReference type="Pfam" id="PF02839"/>
    </source>
</evidence>
<evidence type="ECO:0000256" key="1">
    <source>
        <dbReference type="ARBA" id="ARBA00022801"/>
    </source>
</evidence>
<dbReference type="CDD" id="cd12214">
    <property type="entry name" value="ChiA1_BD"/>
    <property type="match status" value="1"/>
</dbReference>
<sequence>MMSYTERARALRPYIEKASVSLPDEDALQAVELFPQWVTGRAYAVDERLQYKNVLYRVVQAHTSQADWTPDITPALFVVVSLDEWPEFVQPTGAHDAYKKGDKVTFNGKHYISLIDANVYSPAAYPAGWQEQT</sequence>
<reference evidence="3" key="1">
    <citation type="journal article" date="2021" name="Proc. Natl. Acad. Sci. U.S.A.">
        <title>A Catalog of Tens of Thousands of Viruses from Human Metagenomes Reveals Hidden Associations with Chronic Diseases.</title>
        <authorList>
            <person name="Tisza M.J."/>
            <person name="Buck C.B."/>
        </authorList>
    </citation>
    <scope>NUCLEOTIDE SEQUENCE</scope>
    <source>
        <strain evidence="3">CtSMg55</strain>
    </source>
</reference>
<accession>A0A8S5V4K9</accession>
<dbReference type="GO" id="GO:0004553">
    <property type="term" value="F:hydrolase activity, hydrolyzing O-glycosyl compounds"/>
    <property type="evidence" value="ECO:0007669"/>
    <property type="project" value="InterPro"/>
</dbReference>
<dbReference type="SUPFAM" id="SSF51055">
    <property type="entry name" value="Carbohydrate binding domain"/>
    <property type="match status" value="1"/>
</dbReference>